<feature type="transmembrane region" description="Helical" evidence="6">
    <location>
        <begin position="72"/>
        <end position="92"/>
    </location>
</feature>
<evidence type="ECO:0000313" key="7">
    <source>
        <dbReference type="EMBL" id="ATR79486.1"/>
    </source>
</evidence>
<dbReference type="AlphaFoldDB" id="A0A2D2LWX0"/>
<evidence type="ECO:0000256" key="2">
    <source>
        <dbReference type="ARBA" id="ARBA00022475"/>
    </source>
</evidence>
<evidence type="ECO:0000256" key="6">
    <source>
        <dbReference type="SAM" id="Phobius"/>
    </source>
</evidence>
<evidence type="ECO:0000256" key="3">
    <source>
        <dbReference type="ARBA" id="ARBA00022692"/>
    </source>
</evidence>
<keyword evidence="4 6" id="KW-1133">Transmembrane helix</keyword>
<keyword evidence="2" id="KW-1003">Cell membrane</keyword>
<dbReference type="PANTHER" id="PTHR30086:SF20">
    <property type="entry name" value="ARGININE EXPORTER PROTEIN ARGO-RELATED"/>
    <property type="match status" value="1"/>
</dbReference>
<dbReference type="Pfam" id="PF01810">
    <property type="entry name" value="LysE"/>
    <property type="match status" value="1"/>
</dbReference>
<dbReference type="InterPro" id="IPR001123">
    <property type="entry name" value="LeuE-type"/>
</dbReference>
<name>A0A2D2LWX0_FAUOS</name>
<evidence type="ECO:0000256" key="5">
    <source>
        <dbReference type="ARBA" id="ARBA00023136"/>
    </source>
</evidence>
<dbReference type="EMBL" id="CP024443">
    <property type="protein sequence ID" value="ATR79486.1"/>
    <property type="molecule type" value="Genomic_DNA"/>
</dbReference>
<reference evidence="8" key="1">
    <citation type="submission" date="2017-11" db="EMBL/GenBank/DDBJ databases">
        <title>Complete genome sequence of Moraxella osloensis NP7 isolated from human skin.</title>
        <authorList>
            <person name="Lee K."/>
            <person name="Lim J.Y."/>
            <person name="Hwang I."/>
        </authorList>
    </citation>
    <scope>NUCLEOTIDE SEQUENCE [LARGE SCALE GENOMIC DNA]</scope>
    <source>
        <strain evidence="8">NP7</strain>
    </source>
</reference>
<feature type="transmembrane region" description="Helical" evidence="6">
    <location>
        <begin position="35"/>
        <end position="60"/>
    </location>
</feature>
<feature type="transmembrane region" description="Helical" evidence="6">
    <location>
        <begin position="145"/>
        <end position="165"/>
    </location>
</feature>
<evidence type="ECO:0000256" key="1">
    <source>
        <dbReference type="ARBA" id="ARBA00004651"/>
    </source>
</evidence>
<evidence type="ECO:0000313" key="8">
    <source>
        <dbReference type="Proteomes" id="UP000229340"/>
    </source>
</evidence>
<feature type="transmembrane region" description="Helical" evidence="6">
    <location>
        <begin position="177"/>
        <end position="200"/>
    </location>
</feature>
<dbReference type="GO" id="GO:0005886">
    <property type="term" value="C:plasma membrane"/>
    <property type="evidence" value="ECO:0007669"/>
    <property type="project" value="UniProtKB-SubCell"/>
</dbReference>
<dbReference type="GO" id="GO:0015171">
    <property type="term" value="F:amino acid transmembrane transporter activity"/>
    <property type="evidence" value="ECO:0007669"/>
    <property type="project" value="TreeGrafter"/>
</dbReference>
<keyword evidence="3 6" id="KW-0812">Transmembrane</keyword>
<comment type="subcellular location">
    <subcellularLocation>
        <location evidence="1">Cell membrane</location>
        <topology evidence="1">Multi-pass membrane protein</topology>
    </subcellularLocation>
</comment>
<dbReference type="PANTHER" id="PTHR30086">
    <property type="entry name" value="ARGININE EXPORTER PROTEIN ARGO"/>
    <property type="match status" value="1"/>
</dbReference>
<sequence>MNISTFFMGMSVCFSLILAIGAQNAFVLKQGLKQQFVFIVCLICALSDAVLITGGVFGFGKLISQFPLIITIAKYAGALFLIVYGARSFIAAYQSNQSLVAQGEDVGNLKQVIAMCLAFTWLNPHVYLDTVILLGTIASQVTDKLAFALGAVLSSFIFFFSLGYGARVLQPLFAKPLSWKILDILIGVVMWGIAASLLLAK</sequence>
<accession>A0A2D2LWX0</accession>
<protein>
    <submittedName>
        <fullName evidence="7">Amino acid transporter</fullName>
    </submittedName>
</protein>
<evidence type="ECO:0000256" key="4">
    <source>
        <dbReference type="ARBA" id="ARBA00022989"/>
    </source>
</evidence>
<dbReference type="Proteomes" id="UP000229340">
    <property type="component" value="Chromosome"/>
</dbReference>
<keyword evidence="5 6" id="KW-0472">Membrane</keyword>
<organism evidence="7 8">
    <name type="scientific">Faucicola osloensis</name>
    <name type="common">Moraxella osloensis</name>
    <dbReference type="NCBI Taxonomy" id="34062"/>
    <lineage>
        <taxon>Bacteria</taxon>
        <taxon>Pseudomonadati</taxon>
        <taxon>Pseudomonadota</taxon>
        <taxon>Gammaproteobacteria</taxon>
        <taxon>Moraxellales</taxon>
        <taxon>Moraxellaceae</taxon>
        <taxon>Faucicola</taxon>
    </lineage>
</organism>
<proteinExistence type="predicted"/>
<gene>
    <name evidence="7" type="ORF">NP7_05220</name>
</gene>